<sequence length="91" mass="10856">FHKKHSFIIKEEFSYQMDETPLYEAAKIERKDIKDRIMNYIQYTSEQVQEIELVKDIFAGCRNRKPRKRKAYLTEIAEAPAPYNPTNSNDI</sequence>
<evidence type="ECO:0000313" key="1">
    <source>
        <dbReference type="EMBL" id="VAW78328.1"/>
    </source>
</evidence>
<dbReference type="AlphaFoldDB" id="A0A3B0YBT8"/>
<feature type="non-terminal residue" evidence="1">
    <location>
        <position position="1"/>
    </location>
</feature>
<protein>
    <submittedName>
        <fullName evidence="1">Uncharacterized protein</fullName>
    </submittedName>
</protein>
<dbReference type="EMBL" id="UOFN01000093">
    <property type="protein sequence ID" value="VAW78328.1"/>
    <property type="molecule type" value="Genomic_DNA"/>
</dbReference>
<gene>
    <name evidence="1" type="ORF">MNBD_GAMMA15-376</name>
</gene>
<proteinExistence type="predicted"/>
<accession>A0A3B0YBT8</accession>
<name>A0A3B0YBT8_9ZZZZ</name>
<organism evidence="1">
    <name type="scientific">hydrothermal vent metagenome</name>
    <dbReference type="NCBI Taxonomy" id="652676"/>
    <lineage>
        <taxon>unclassified sequences</taxon>
        <taxon>metagenomes</taxon>
        <taxon>ecological metagenomes</taxon>
    </lineage>
</organism>
<reference evidence="1" key="1">
    <citation type="submission" date="2018-06" db="EMBL/GenBank/DDBJ databases">
        <authorList>
            <person name="Zhirakovskaya E."/>
        </authorList>
    </citation>
    <scope>NUCLEOTIDE SEQUENCE</scope>
</reference>